<dbReference type="AlphaFoldDB" id="A0AAV4U7C0"/>
<proteinExistence type="predicted"/>
<dbReference type="EMBL" id="BPLR01012388">
    <property type="protein sequence ID" value="GIY53649.1"/>
    <property type="molecule type" value="Genomic_DNA"/>
</dbReference>
<accession>A0AAV4U7C0</accession>
<evidence type="ECO:0000313" key="2">
    <source>
        <dbReference type="Proteomes" id="UP001054945"/>
    </source>
</evidence>
<reference evidence="1 2" key="1">
    <citation type="submission" date="2021-06" db="EMBL/GenBank/DDBJ databases">
        <title>Caerostris extrusa draft genome.</title>
        <authorList>
            <person name="Kono N."/>
            <person name="Arakawa K."/>
        </authorList>
    </citation>
    <scope>NUCLEOTIDE SEQUENCE [LARGE SCALE GENOMIC DNA]</scope>
</reference>
<keyword evidence="2" id="KW-1185">Reference proteome</keyword>
<comment type="caution">
    <text evidence="1">The sequence shown here is derived from an EMBL/GenBank/DDBJ whole genome shotgun (WGS) entry which is preliminary data.</text>
</comment>
<sequence length="110" mass="12365">MAGLYTKVYELLLCSFKVDPCAVPYDGNSRNLSYHITVCNSNTTTKDKKEAFEFGIHPEDVVSFQHSYSSPFQHDYISHNELAPRWTTHDSNQGVNSISFGMLGMSPQAL</sequence>
<evidence type="ECO:0000313" key="1">
    <source>
        <dbReference type="EMBL" id="GIY53649.1"/>
    </source>
</evidence>
<dbReference type="Proteomes" id="UP001054945">
    <property type="component" value="Unassembled WGS sequence"/>
</dbReference>
<gene>
    <name evidence="1" type="ORF">CEXT_670731</name>
</gene>
<name>A0AAV4U7C0_CAEEX</name>
<protein>
    <submittedName>
        <fullName evidence="1">Uncharacterized protein</fullName>
    </submittedName>
</protein>
<organism evidence="1 2">
    <name type="scientific">Caerostris extrusa</name>
    <name type="common">Bark spider</name>
    <name type="synonym">Caerostris bankana</name>
    <dbReference type="NCBI Taxonomy" id="172846"/>
    <lineage>
        <taxon>Eukaryota</taxon>
        <taxon>Metazoa</taxon>
        <taxon>Ecdysozoa</taxon>
        <taxon>Arthropoda</taxon>
        <taxon>Chelicerata</taxon>
        <taxon>Arachnida</taxon>
        <taxon>Araneae</taxon>
        <taxon>Araneomorphae</taxon>
        <taxon>Entelegynae</taxon>
        <taxon>Araneoidea</taxon>
        <taxon>Araneidae</taxon>
        <taxon>Caerostris</taxon>
    </lineage>
</organism>